<evidence type="ECO:0000313" key="4">
    <source>
        <dbReference type="EMBL" id="KAF1828828.1"/>
    </source>
</evidence>
<dbReference type="EMBL" id="ML975493">
    <property type="protein sequence ID" value="KAF1828828.1"/>
    <property type="molecule type" value="Genomic_DNA"/>
</dbReference>
<dbReference type="AlphaFoldDB" id="A0A6A5JWA0"/>
<organism evidence="4 5">
    <name type="scientific">Decorospora gaudefroyi</name>
    <dbReference type="NCBI Taxonomy" id="184978"/>
    <lineage>
        <taxon>Eukaryota</taxon>
        <taxon>Fungi</taxon>
        <taxon>Dikarya</taxon>
        <taxon>Ascomycota</taxon>
        <taxon>Pezizomycotina</taxon>
        <taxon>Dothideomycetes</taxon>
        <taxon>Pleosporomycetidae</taxon>
        <taxon>Pleosporales</taxon>
        <taxon>Pleosporineae</taxon>
        <taxon>Pleosporaceae</taxon>
        <taxon>Decorospora</taxon>
    </lineage>
</organism>
<keyword evidence="5" id="KW-1185">Reference proteome</keyword>
<dbReference type="Proteomes" id="UP000800040">
    <property type="component" value="Unassembled WGS sequence"/>
</dbReference>
<keyword evidence="1" id="KW-0238">DNA-binding</keyword>
<feature type="domain" description="HTH CENPB-type" evidence="3">
    <location>
        <begin position="20"/>
        <end position="85"/>
    </location>
</feature>
<evidence type="ECO:0000256" key="1">
    <source>
        <dbReference type="ARBA" id="ARBA00023125"/>
    </source>
</evidence>
<evidence type="ECO:0000313" key="5">
    <source>
        <dbReference type="Proteomes" id="UP000800040"/>
    </source>
</evidence>
<feature type="region of interest" description="Disordered" evidence="2">
    <location>
        <begin position="1"/>
        <end position="22"/>
    </location>
</feature>
<protein>
    <recommendedName>
        <fullName evidence="3">HTH CENPB-type domain-containing protein</fullName>
    </recommendedName>
</protein>
<evidence type="ECO:0000259" key="3">
    <source>
        <dbReference type="PROSITE" id="PS51253"/>
    </source>
</evidence>
<sequence>GVDRTTLSRRHRGVRRSNEAIGATQQLLNPQQEIELIRYMGKCSRRGLPPIREIVQNFGSAIAKCEVSESWVARFLHRYSDQFTTKWSAGIDHERHNADNKERYE</sequence>
<dbReference type="InterPro" id="IPR006600">
    <property type="entry name" value="HTH_CenpB_DNA-bd_dom"/>
</dbReference>
<feature type="non-terminal residue" evidence="4">
    <location>
        <position position="1"/>
    </location>
</feature>
<dbReference type="PROSITE" id="PS51253">
    <property type="entry name" value="HTH_CENPB"/>
    <property type="match status" value="1"/>
</dbReference>
<gene>
    <name evidence="4" type="ORF">BDW02DRAFT_511389</name>
</gene>
<dbReference type="GO" id="GO:0003677">
    <property type="term" value="F:DNA binding"/>
    <property type="evidence" value="ECO:0007669"/>
    <property type="project" value="UniProtKB-KW"/>
</dbReference>
<proteinExistence type="predicted"/>
<dbReference type="OrthoDB" id="3693047at2759"/>
<reference evidence="4" key="1">
    <citation type="submission" date="2020-01" db="EMBL/GenBank/DDBJ databases">
        <authorList>
            <consortium name="DOE Joint Genome Institute"/>
            <person name="Haridas S."/>
            <person name="Albert R."/>
            <person name="Binder M."/>
            <person name="Bloem J."/>
            <person name="Labutti K."/>
            <person name="Salamov A."/>
            <person name="Andreopoulos B."/>
            <person name="Baker S.E."/>
            <person name="Barry K."/>
            <person name="Bills G."/>
            <person name="Bluhm B.H."/>
            <person name="Cannon C."/>
            <person name="Castanera R."/>
            <person name="Culley D.E."/>
            <person name="Daum C."/>
            <person name="Ezra D."/>
            <person name="Gonzalez J.B."/>
            <person name="Henrissat B."/>
            <person name="Kuo A."/>
            <person name="Liang C."/>
            <person name="Lipzen A."/>
            <person name="Lutzoni F."/>
            <person name="Magnuson J."/>
            <person name="Mondo S."/>
            <person name="Nolan M."/>
            <person name="Ohm R."/>
            <person name="Pangilinan J."/>
            <person name="Park H.-J."/>
            <person name="Ramirez L."/>
            <person name="Alfaro M."/>
            <person name="Sun H."/>
            <person name="Tritt A."/>
            <person name="Yoshinaga Y."/>
            <person name="Zwiers L.-H."/>
            <person name="Turgeon B.G."/>
            <person name="Goodwin S.B."/>
            <person name="Spatafora J.W."/>
            <person name="Crous P.W."/>
            <person name="Grigoriev I.V."/>
        </authorList>
    </citation>
    <scope>NUCLEOTIDE SEQUENCE</scope>
    <source>
        <strain evidence="4">P77</strain>
    </source>
</reference>
<accession>A0A6A5JWA0</accession>
<evidence type="ECO:0000256" key="2">
    <source>
        <dbReference type="SAM" id="MobiDB-lite"/>
    </source>
</evidence>
<dbReference type="Pfam" id="PF03221">
    <property type="entry name" value="HTH_Tnp_Tc5"/>
    <property type="match status" value="1"/>
</dbReference>
<name>A0A6A5JWA0_9PLEO</name>